<keyword evidence="1" id="KW-0472">Membrane</keyword>
<keyword evidence="1" id="KW-0812">Transmembrane</keyword>
<gene>
    <name evidence="2" type="ORF">Z519_10755</name>
</gene>
<dbReference type="RefSeq" id="XP_016615378.1">
    <property type="nucleotide sequence ID" value="XM_016768471.1"/>
</dbReference>
<proteinExistence type="predicted"/>
<keyword evidence="1" id="KW-1133">Transmembrane helix</keyword>
<dbReference type="GeneID" id="27703683"/>
<feature type="transmembrane region" description="Helical" evidence="1">
    <location>
        <begin position="101"/>
        <end position="122"/>
    </location>
</feature>
<dbReference type="VEuPathDB" id="FungiDB:Z519_10755"/>
<feature type="transmembrane region" description="Helical" evidence="1">
    <location>
        <begin position="76"/>
        <end position="94"/>
    </location>
</feature>
<dbReference type="EMBL" id="KN846998">
    <property type="protein sequence ID" value="KIW88709.1"/>
    <property type="molecule type" value="Genomic_DNA"/>
</dbReference>
<evidence type="ECO:0000256" key="1">
    <source>
        <dbReference type="SAM" id="Phobius"/>
    </source>
</evidence>
<sequence length="602" mass="64218">MRETTASATVTSVAGRCQPKKRIHGRVKEILIAFAVMTVPMIAFSALLLGLVFHYRVVLNDFASENLAFDSGQNDAGVFFVKISATTLITIASWSSTFAPILVGFAVTLISYPVASGILSASVKQKPGQLPTPYQFSLLLKMLTSGSPSALLSWLQYSFGWRGRREGQAKSLKTLTSILTLGIILSTLVFATDTWLHFTTKTVNFFQVTPALDASDLSFGVYDNCTDVTETNFFGCNMDNPASGAVLMSSIPIEVLSNISTTMLVQTHTVGNDQFAYLVNAQLPRLASIDYSARSYAVRSQCKPVTSDCMSYLDVYGVGTDYHCPFAFQGTADTSVGSSNSVTMAYFTDSSGSNNNTDTNAIANPYYYAAVAVVNMRNGPSLALLNDPQILKGGHGGSTIIALFCHSIVYDLEYTSVNGTITRFVTTLSNSSVTNILQGTQRLTQAGDANLVQAASVAGLGDSAQAISNQFALSYSQTALAVASGAFQPLPALESQSRETMLVARVPKAPLACLLASNLSLAVLGIVLTGVAVLCGSGETNEVQARLSIPALVASQFEEARVHTPVEKVEDMFEEGHGKPGPRIGFVRSPQGAWIFSSWRPA</sequence>
<protein>
    <submittedName>
        <fullName evidence="2">Uncharacterized protein</fullName>
    </submittedName>
</protein>
<reference evidence="2" key="1">
    <citation type="submission" date="2015-01" db="EMBL/GenBank/DDBJ databases">
        <title>The Genome Sequence of Cladophialophora bantiana CBS 173.52.</title>
        <authorList>
            <consortium name="The Broad Institute Genomics Platform"/>
            <person name="Cuomo C."/>
            <person name="de Hoog S."/>
            <person name="Gorbushina A."/>
            <person name="Stielow B."/>
            <person name="Teixiera M."/>
            <person name="Abouelleil A."/>
            <person name="Chapman S.B."/>
            <person name="Priest M."/>
            <person name="Young S.K."/>
            <person name="Wortman J."/>
            <person name="Nusbaum C."/>
            <person name="Birren B."/>
        </authorList>
    </citation>
    <scope>NUCLEOTIDE SEQUENCE [LARGE SCALE GENOMIC DNA]</scope>
    <source>
        <strain evidence="2">CBS 173.52</strain>
    </source>
</reference>
<dbReference type="OrthoDB" id="3344043at2759"/>
<dbReference type="Proteomes" id="UP000053789">
    <property type="component" value="Unassembled WGS sequence"/>
</dbReference>
<feature type="transmembrane region" description="Helical" evidence="1">
    <location>
        <begin position="175"/>
        <end position="198"/>
    </location>
</feature>
<evidence type="ECO:0000313" key="2">
    <source>
        <dbReference type="EMBL" id="KIW88709.1"/>
    </source>
</evidence>
<keyword evidence="3" id="KW-1185">Reference proteome</keyword>
<name>A0A0D2HVU5_CLAB1</name>
<dbReference type="AlphaFoldDB" id="A0A0D2HVU5"/>
<feature type="transmembrane region" description="Helical" evidence="1">
    <location>
        <begin position="134"/>
        <end position="155"/>
    </location>
</feature>
<dbReference type="HOGENOM" id="CLU_019655_2_0_1"/>
<organism evidence="2 3">
    <name type="scientific">Cladophialophora bantiana (strain ATCC 10958 / CBS 173.52 / CDC B-1940 / NIH 8579)</name>
    <name type="common">Xylohypha bantiana</name>
    <dbReference type="NCBI Taxonomy" id="1442370"/>
    <lineage>
        <taxon>Eukaryota</taxon>
        <taxon>Fungi</taxon>
        <taxon>Dikarya</taxon>
        <taxon>Ascomycota</taxon>
        <taxon>Pezizomycotina</taxon>
        <taxon>Eurotiomycetes</taxon>
        <taxon>Chaetothyriomycetidae</taxon>
        <taxon>Chaetothyriales</taxon>
        <taxon>Herpotrichiellaceae</taxon>
        <taxon>Cladophialophora</taxon>
    </lineage>
</organism>
<accession>A0A0D2HVU5</accession>
<evidence type="ECO:0000313" key="3">
    <source>
        <dbReference type="Proteomes" id="UP000053789"/>
    </source>
</evidence>
<feature type="transmembrane region" description="Helical" evidence="1">
    <location>
        <begin position="30"/>
        <end position="56"/>
    </location>
</feature>